<accession>W6NHY1</accession>
<proteinExistence type="predicted"/>
<organism evidence="2">
    <name type="scientific">Haemonchus contortus</name>
    <name type="common">Barber pole worm</name>
    <dbReference type="NCBI Taxonomy" id="6289"/>
    <lineage>
        <taxon>Eukaryota</taxon>
        <taxon>Metazoa</taxon>
        <taxon>Ecdysozoa</taxon>
        <taxon>Nematoda</taxon>
        <taxon>Chromadorea</taxon>
        <taxon>Rhabditida</taxon>
        <taxon>Rhabditina</taxon>
        <taxon>Rhabditomorpha</taxon>
        <taxon>Strongyloidea</taxon>
        <taxon>Trichostrongylidae</taxon>
        <taxon>Haemonchus</taxon>
    </lineage>
</organism>
<comment type="caution">
    <text evidence="2">The sequence shown here is derived from an EMBL/GenBank/DDBJ whole genome shotgun (WGS) entry which is preliminary data.</text>
</comment>
<dbReference type="AlphaFoldDB" id="W6NHY1"/>
<reference evidence="2" key="2">
    <citation type="submission" date="2013-05" db="EMBL/GenBank/DDBJ databases">
        <title>The genome and transcriptome of Haemonchus contortus: a key model parasite for drug and vaccine discovery.</title>
        <authorList>
            <person name="Laing R."/>
            <person name="Kikuchi T."/>
            <person name="Martinelli A."/>
            <person name="Tsai I.J."/>
            <person name="Beech R.N."/>
            <person name="Redman E."/>
            <person name="Holroyd N."/>
            <person name="Bartley D.J."/>
            <person name="Beasley H."/>
            <person name="Britton C."/>
            <person name="Curran D."/>
            <person name="Devaney E."/>
            <person name="Gilabert A."/>
            <person name="Jackson F."/>
            <person name="Hunt M."/>
            <person name="Johnston S."/>
            <person name="Kryukov I."/>
            <person name="Li K."/>
            <person name="Morrison A.A."/>
            <person name="Reid A.J."/>
            <person name="Sargison N."/>
            <person name="Saunders G."/>
            <person name="Wasmuth J.D."/>
            <person name="Wolstenholme A."/>
            <person name="Berriman M."/>
            <person name="Gilleard J.S."/>
            <person name="Cotton J.A."/>
        </authorList>
    </citation>
    <scope>NUCLEOTIDE SEQUENCE [LARGE SCALE GENOMIC DNA]</scope>
    <source>
        <strain evidence="2">ISE/inbred ISE</strain>
    </source>
</reference>
<keyword evidence="1" id="KW-0732">Signal</keyword>
<gene>
    <name evidence="2" type="ORF">HCOI_01819600</name>
</gene>
<reference evidence="2" key="1">
    <citation type="submission" date="2013-03" db="EMBL/GenBank/DDBJ databases">
        <authorList>
            <person name="Aslett M."/>
        </authorList>
    </citation>
    <scope>NUCLEOTIDE SEQUENCE [LARGE SCALE GENOMIC DNA]</scope>
    <source>
        <strain evidence="2">ISE/inbred ISE</strain>
    </source>
</reference>
<evidence type="ECO:0000313" key="2">
    <source>
        <dbReference type="EMBL" id="CDL96445.1"/>
    </source>
</evidence>
<evidence type="ECO:0000256" key="1">
    <source>
        <dbReference type="SAM" id="SignalP"/>
    </source>
</evidence>
<name>W6NHY1_HAECO</name>
<dbReference type="EMBL" id="CAVP010060500">
    <property type="protein sequence ID" value="CDL96445.1"/>
    <property type="molecule type" value="Genomic_DNA"/>
</dbReference>
<feature type="signal peptide" evidence="1">
    <location>
        <begin position="1"/>
        <end position="20"/>
    </location>
</feature>
<evidence type="ECO:0008006" key="3">
    <source>
        <dbReference type="Google" id="ProtNLM"/>
    </source>
</evidence>
<sequence>MFAFALLFQLVVLDKFSVLAYVRFYEVAFLVPRCSCADCREIITKDIGWKRLCECRTKPKMHFFVRFLPSHVVNGSNLVGDPVLLPHVCLPKKNAQERVERVVYKKACQLNLSALVADGVHDLQPDATNKTGQLYVIHGVMADSVDVPLLFAITKRKSQRVYDVIYGRLRDAIAAAAGPQRLRILLDYEKAAISAARRLMGVRLGVKYPRMSDLLFALRGCVTTAKGALLNMESVGVHYLLQ</sequence>
<protein>
    <recommendedName>
        <fullName evidence="3">MULE transposase domain-containing protein</fullName>
    </recommendedName>
</protein>
<feature type="chain" id="PRO_5004879552" description="MULE transposase domain-containing protein" evidence="1">
    <location>
        <begin position="21"/>
        <end position="242"/>
    </location>
</feature>